<feature type="transmembrane region" description="Helical" evidence="1">
    <location>
        <begin position="37"/>
        <end position="59"/>
    </location>
</feature>
<dbReference type="Pfam" id="PF10129">
    <property type="entry name" value="OpgC_C"/>
    <property type="match status" value="1"/>
</dbReference>
<dbReference type="PANTHER" id="PTHR38592">
    <property type="entry name" value="BLL4819 PROTEIN"/>
    <property type="match status" value="1"/>
</dbReference>
<feature type="transmembrane region" description="Helical" evidence="1">
    <location>
        <begin position="340"/>
        <end position="359"/>
    </location>
</feature>
<feature type="transmembrane region" description="Helical" evidence="1">
    <location>
        <begin position="312"/>
        <end position="334"/>
    </location>
</feature>
<feature type="transmembrane region" description="Helical" evidence="1">
    <location>
        <begin position="80"/>
        <end position="99"/>
    </location>
</feature>
<dbReference type="Proteomes" id="UP000509383">
    <property type="component" value="Chromosome"/>
</dbReference>
<organism evidence="2 4">
    <name type="scientific">Pseudomonas tohonis</name>
    <dbReference type="NCBI Taxonomy" id="2725477"/>
    <lineage>
        <taxon>Bacteria</taxon>
        <taxon>Pseudomonadati</taxon>
        <taxon>Pseudomonadota</taxon>
        <taxon>Gammaproteobacteria</taxon>
        <taxon>Pseudomonadales</taxon>
        <taxon>Pseudomonadaceae</taxon>
        <taxon>Pseudomonas</taxon>
    </lineage>
</organism>
<evidence type="ECO:0000313" key="2">
    <source>
        <dbReference type="EMBL" id="BCG26172.1"/>
    </source>
</evidence>
<keyword evidence="1" id="KW-0812">Transmembrane</keyword>
<keyword evidence="5" id="KW-1185">Reference proteome</keyword>
<keyword evidence="1" id="KW-0472">Membrane</keyword>
<dbReference type="InterPro" id="IPR014550">
    <property type="entry name" value="UCP028704_OpgC"/>
</dbReference>
<accession>A0A6J4E8K1</accession>
<dbReference type="RefSeq" id="WP_173172136.1">
    <property type="nucleotide sequence ID" value="NZ_AP023189.1"/>
</dbReference>
<dbReference type="AlphaFoldDB" id="A0A6J4E8K1"/>
<feature type="transmembrane region" description="Helical" evidence="1">
    <location>
        <begin position="194"/>
        <end position="211"/>
    </location>
</feature>
<dbReference type="PANTHER" id="PTHR38592:SF3">
    <property type="entry name" value="BLL4819 PROTEIN"/>
    <property type="match status" value="1"/>
</dbReference>
<dbReference type="EMBL" id="AP023189">
    <property type="protein sequence ID" value="BCG26172.1"/>
    <property type="molecule type" value="Genomic_DNA"/>
</dbReference>
<proteinExistence type="predicted"/>
<protein>
    <submittedName>
        <fullName evidence="2">Membrane protein</fullName>
    </submittedName>
</protein>
<evidence type="ECO:0000313" key="4">
    <source>
        <dbReference type="Proteomes" id="UP000509383"/>
    </source>
</evidence>
<evidence type="ECO:0000256" key="1">
    <source>
        <dbReference type="SAM" id="Phobius"/>
    </source>
</evidence>
<sequence>MQTGRDLRIDFFRGLALVFIFWDHIPHNPLGQVTPRNFGFSDAAEIFVFLAGYAAVLAYGKLLLRDGYAVACLRVLRRVWVLYVAHIFLLAVLMGVVFYTNNHVDSRNFINEMGLDYFLANPQQALIDELLLRFKPNLMDPLPLYVVLLAGLPLILPLLMRWSYAALALSGALYLCAPWWNLSSHPGGEWFFNPLAWQFLFVLGGVAARHAQARPADAPPATWKSPLFFAAAGYLVFSAVVALSWKVPGLHDAWMPKWLGDVLYPLDKTDLSPLRLLHFLALAHCVAVLLPRTDWLTRWPAREVCRMGMHSLEVFCLSVLLAPLADAIATLYALNAVGQVALACAGVLLMSALAGWLDLSNRLNQRKPPKATPVRLANPGYGAPRTFYRIQP</sequence>
<evidence type="ECO:0000313" key="5">
    <source>
        <dbReference type="Proteomes" id="UP001054892"/>
    </source>
</evidence>
<dbReference type="KEGG" id="ptw:TUM18999_43630"/>
<evidence type="ECO:0000313" key="3">
    <source>
        <dbReference type="EMBL" id="GJN51096.1"/>
    </source>
</evidence>
<dbReference type="Proteomes" id="UP001054892">
    <property type="component" value="Unassembled WGS sequence"/>
</dbReference>
<reference evidence="2 4" key="1">
    <citation type="submission" date="2020-05" db="EMBL/GenBank/DDBJ databases">
        <title>Characterization of novel class B3 metallo-beta-lactamase from novel Pseudomonas species.</title>
        <authorList>
            <person name="Yamada K."/>
            <person name="Aoki K."/>
            <person name="Ishii Y."/>
        </authorList>
    </citation>
    <scope>NUCLEOTIDE SEQUENCE [LARGE SCALE GENOMIC DNA]</scope>
    <source>
        <strain evidence="2 4">TUM18999</strain>
        <strain evidence="3 5">TUM20286</strain>
    </source>
</reference>
<feature type="transmembrane region" description="Helical" evidence="1">
    <location>
        <begin position="274"/>
        <end position="291"/>
    </location>
</feature>
<keyword evidence="1" id="KW-1133">Transmembrane helix</keyword>
<dbReference type="PIRSF" id="PIRSF028704">
    <property type="entry name" value="UPC028704"/>
    <property type="match status" value="1"/>
</dbReference>
<feature type="transmembrane region" description="Helical" evidence="1">
    <location>
        <begin position="142"/>
        <end position="159"/>
    </location>
</feature>
<name>A0A6J4E8K1_9PSED</name>
<feature type="transmembrane region" description="Helical" evidence="1">
    <location>
        <begin position="223"/>
        <end position="245"/>
    </location>
</feature>
<dbReference type="EMBL" id="BQKM01000001">
    <property type="protein sequence ID" value="GJN51096.1"/>
    <property type="molecule type" value="Genomic_DNA"/>
</dbReference>
<gene>
    <name evidence="2" type="ORF">TUM18999_43630</name>
    <name evidence="3" type="ORF">TUM20286_08480</name>
</gene>